<feature type="region of interest" description="Disordered" evidence="1">
    <location>
        <begin position="73"/>
        <end position="103"/>
    </location>
</feature>
<reference evidence="2" key="1">
    <citation type="submission" date="2019-05" db="EMBL/GenBank/DDBJ databases">
        <title>The de novo reference genome and transcriptome assemblies of the wild tomato species Solanum chilense.</title>
        <authorList>
            <person name="Stam R."/>
            <person name="Nosenko T."/>
            <person name="Hoerger A.C."/>
            <person name="Stephan W."/>
            <person name="Seidel M.A."/>
            <person name="Kuhn J.M.M."/>
            <person name="Haberer G."/>
            <person name="Tellier A."/>
        </authorList>
    </citation>
    <scope>NUCLEOTIDE SEQUENCE</scope>
    <source>
        <tissue evidence="2">Mature leaves</tissue>
    </source>
</reference>
<name>A0A6N2BU00_SOLCI</name>
<organism evidence="2">
    <name type="scientific">Solanum chilense</name>
    <name type="common">Tomato</name>
    <name type="synonym">Lycopersicon chilense</name>
    <dbReference type="NCBI Taxonomy" id="4083"/>
    <lineage>
        <taxon>Eukaryota</taxon>
        <taxon>Viridiplantae</taxon>
        <taxon>Streptophyta</taxon>
        <taxon>Embryophyta</taxon>
        <taxon>Tracheophyta</taxon>
        <taxon>Spermatophyta</taxon>
        <taxon>Magnoliopsida</taxon>
        <taxon>eudicotyledons</taxon>
        <taxon>Gunneridae</taxon>
        <taxon>Pentapetalae</taxon>
        <taxon>asterids</taxon>
        <taxon>lamiids</taxon>
        <taxon>Solanales</taxon>
        <taxon>Solanaceae</taxon>
        <taxon>Solanoideae</taxon>
        <taxon>Solaneae</taxon>
        <taxon>Solanum</taxon>
        <taxon>Solanum subgen. Lycopersicon</taxon>
    </lineage>
</organism>
<protein>
    <recommendedName>
        <fullName evidence="3">Retrotransposon gag domain-containing protein</fullName>
    </recommendedName>
</protein>
<proteinExistence type="predicted"/>
<evidence type="ECO:0008006" key="3">
    <source>
        <dbReference type="Google" id="ProtNLM"/>
    </source>
</evidence>
<comment type="caution">
    <text evidence="2">The sequence shown here is derived from an EMBL/GenBank/DDBJ whole genome shotgun (WGS) entry which is preliminary data.</text>
</comment>
<evidence type="ECO:0000256" key="1">
    <source>
        <dbReference type="SAM" id="MobiDB-lite"/>
    </source>
</evidence>
<sequence length="172" mass="20031">MSVEEYSLKFSMVSKYPASLLSNPRDEISRFLTGVTNLVREEYHTTMLHDDITLSRLVVYAQSIEQSKHRRIARNLKRSGSNDQGQSRFKQRAQTQDESRSAKVKFERVDRGRKGKRVAPKVPKVEAPSKRHFYTLQTKTDYDDDDANFFLLLEYEFLLCRGVWGVVAIELH</sequence>
<evidence type="ECO:0000313" key="2">
    <source>
        <dbReference type="EMBL" id="TMW98055.1"/>
    </source>
</evidence>
<gene>
    <name evidence="2" type="ORF">EJD97_004551</name>
</gene>
<dbReference type="EMBL" id="RXGB01001642">
    <property type="protein sequence ID" value="TMW98055.1"/>
    <property type="molecule type" value="Genomic_DNA"/>
</dbReference>
<dbReference type="AlphaFoldDB" id="A0A6N2BU00"/>
<accession>A0A6N2BU00</accession>
<feature type="compositionally biased region" description="Polar residues" evidence="1">
    <location>
        <begin position="78"/>
        <end position="94"/>
    </location>
</feature>